<dbReference type="PRINTS" id="PR00778">
    <property type="entry name" value="HTHARSR"/>
</dbReference>
<dbReference type="PANTHER" id="PTHR33154">
    <property type="entry name" value="TRANSCRIPTIONAL REGULATOR, ARSR FAMILY"/>
    <property type="match status" value="1"/>
</dbReference>
<organism evidence="5 6">
    <name type="scientific">Secundilactobacillus kimchicus JCM 15530</name>
    <dbReference type="NCBI Taxonomy" id="1302272"/>
    <lineage>
        <taxon>Bacteria</taxon>
        <taxon>Bacillati</taxon>
        <taxon>Bacillota</taxon>
        <taxon>Bacilli</taxon>
        <taxon>Lactobacillales</taxon>
        <taxon>Lactobacillaceae</taxon>
        <taxon>Secundilactobacillus</taxon>
    </lineage>
</organism>
<dbReference type="Proteomes" id="UP000050911">
    <property type="component" value="Unassembled WGS sequence"/>
</dbReference>
<keyword evidence="6" id="KW-1185">Reference proteome</keyword>
<dbReference type="PROSITE" id="PS50987">
    <property type="entry name" value="HTH_ARSR_2"/>
    <property type="match status" value="1"/>
</dbReference>
<dbReference type="GO" id="GO:0003700">
    <property type="term" value="F:DNA-binding transcription factor activity"/>
    <property type="evidence" value="ECO:0007669"/>
    <property type="project" value="InterPro"/>
</dbReference>
<sequence length="113" mass="12759">MTPTDWTQLWTEFTASKDFLIALGDEKRQQIIIALLHQESSEGLRVGDFLKITHLSRPAVSHHLKVLKDAGVLIVRSEGTRNYYQLAMRTPLEGLVQLCQTVLTTLDLKEAAQ</sequence>
<name>A0A0R1HYJ9_9LACO</name>
<dbReference type="InterPro" id="IPR001845">
    <property type="entry name" value="HTH_ArsR_DNA-bd_dom"/>
</dbReference>
<dbReference type="InterPro" id="IPR051081">
    <property type="entry name" value="HTH_MetalResp_TranReg"/>
</dbReference>
<dbReference type="SMART" id="SM00418">
    <property type="entry name" value="HTH_ARSR"/>
    <property type="match status" value="1"/>
</dbReference>
<comment type="caution">
    <text evidence="5">The sequence shown here is derived from an EMBL/GenBank/DDBJ whole genome shotgun (WGS) entry which is preliminary data.</text>
</comment>
<keyword evidence="3" id="KW-0804">Transcription</keyword>
<protein>
    <recommendedName>
        <fullName evidence="4">HTH arsR-type domain-containing protein</fullName>
    </recommendedName>
</protein>
<dbReference type="AlphaFoldDB" id="A0A0R1HYJ9"/>
<evidence type="ECO:0000256" key="2">
    <source>
        <dbReference type="ARBA" id="ARBA00023125"/>
    </source>
</evidence>
<dbReference type="InterPro" id="IPR011991">
    <property type="entry name" value="ArsR-like_HTH"/>
</dbReference>
<dbReference type="STRING" id="1302272.FC96_GL001633"/>
<evidence type="ECO:0000259" key="4">
    <source>
        <dbReference type="PROSITE" id="PS50987"/>
    </source>
</evidence>
<proteinExistence type="predicted"/>
<gene>
    <name evidence="5" type="ORF">FC96_GL001633</name>
</gene>
<dbReference type="Pfam" id="PF01022">
    <property type="entry name" value="HTH_5"/>
    <property type="match status" value="1"/>
</dbReference>
<dbReference type="CDD" id="cd00090">
    <property type="entry name" value="HTH_ARSR"/>
    <property type="match status" value="1"/>
</dbReference>
<dbReference type="EMBL" id="AZCX01000003">
    <property type="protein sequence ID" value="KRK48522.1"/>
    <property type="molecule type" value="Genomic_DNA"/>
</dbReference>
<dbReference type="InterPro" id="IPR036388">
    <property type="entry name" value="WH-like_DNA-bd_sf"/>
</dbReference>
<dbReference type="Gene3D" id="1.10.10.10">
    <property type="entry name" value="Winged helix-like DNA-binding domain superfamily/Winged helix DNA-binding domain"/>
    <property type="match status" value="1"/>
</dbReference>
<evidence type="ECO:0000256" key="1">
    <source>
        <dbReference type="ARBA" id="ARBA00023015"/>
    </source>
</evidence>
<dbReference type="PANTHER" id="PTHR33154:SF33">
    <property type="entry name" value="TRANSCRIPTIONAL REPRESSOR SDPR"/>
    <property type="match status" value="1"/>
</dbReference>
<keyword evidence="2" id="KW-0238">DNA-binding</keyword>
<feature type="domain" description="HTH arsR-type" evidence="4">
    <location>
        <begin position="9"/>
        <end position="110"/>
    </location>
</feature>
<evidence type="ECO:0000313" key="6">
    <source>
        <dbReference type="Proteomes" id="UP000050911"/>
    </source>
</evidence>
<dbReference type="NCBIfam" id="NF033788">
    <property type="entry name" value="HTH_metalloreg"/>
    <property type="match status" value="1"/>
</dbReference>
<keyword evidence="1" id="KW-0805">Transcription regulation</keyword>
<dbReference type="RefSeq" id="WP_055679613.1">
    <property type="nucleotide sequence ID" value="NZ_AZCX01000003.1"/>
</dbReference>
<reference evidence="5 6" key="1">
    <citation type="journal article" date="2015" name="Genome Announc.">
        <title>Expanding the biotechnology potential of lactobacilli through comparative genomics of 213 strains and associated genera.</title>
        <authorList>
            <person name="Sun Z."/>
            <person name="Harris H.M."/>
            <person name="McCann A."/>
            <person name="Guo C."/>
            <person name="Argimon S."/>
            <person name="Zhang W."/>
            <person name="Yang X."/>
            <person name="Jeffery I.B."/>
            <person name="Cooney J.C."/>
            <person name="Kagawa T.F."/>
            <person name="Liu W."/>
            <person name="Song Y."/>
            <person name="Salvetti E."/>
            <person name="Wrobel A."/>
            <person name="Rasinkangas P."/>
            <person name="Parkhill J."/>
            <person name="Rea M.C."/>
            <person name="O'Sullivan O."/>
            <person name="Ritari J."/>
            <person name="Douillard F.P."/>
            <person name="Paul Ross R."/>
            <person name="Yang R."/>
            <person name="Briner A.E."/>
            <person name="Felis G.E."/>
            <person name="de Vos W.M."/>
            <person name="Barrangou R."/>
            <person name="Klaenhammer T.R."/>
            <person name="Caufield P.W."/>
            <person name="Cui Y."/>
            <person name="Zhang H."/>
            <person name="O'Toole P.W."/>
        </authorList>
    </citation>
    <scope>NUCLEOTIDE SEQUENCE [LARGE SCALE GENOMIC DNA]</scope>
    <source>
        <strain evidence="5 6">JCM 15530</strain>
    </source>
</reference>
<dbReference type="OrthoDB" id="9798835at2"/>
<evidence type="ECO:0000313" key="5">
    <source>
        <dbReference type="EMBL" id="KRK48522.1"/>
    </source>
</evidence>
<accession>A0A0R1HYJ9</accession>
<dbReference type="SUPFAM" id="SSF46785">
    <property type="entry name" value="Winged helix' DNA-binding domain"/>
    <property type="match status" value="1"/>
</dbReference>
<dbReference type="GO" id="GO:0003677">
    <property type="term" value="F:DNA binding"/>
    <property type="evidence" value="ECO:0007669"/>
    <property type="project" value="UniProtKB-KW"/>
</dbReference>
<dbReference type="InterPro" id="IPR036390">
    <property type="entry name" value="WH_DNA-bd_sf"/>
</dbReference>
<dbReference type="PATRIC" id="fig|1302272.5.peg.1650"/>
<evidence type="ECO:0000256" key="3">
    <source>
        <dbReference type="ARBA" id="ARBA00023163"/>
    </source>
</evidence>